<dbReference type="NCBIfam" id="NF040810">
    <property type="entry name" value="BenC"/>
    <property type="match status" value="1"/>
</dbReference>
<dbReference type="PROSITE" id="PS51085">
    <property type="entry name" value="2FE2S_FER_2"/>
    <property type="match status" value="1"/>
</dbReference>
<dbReference type="Pfam" id="PF00111">
    <property type="entry name" value="Fer2"/>
    <property type="match status" value="1"/>
</dbReference>
<evidence type="ECO:0000259" key="4">
    <source>
        <dbReference type="PROSITE" id="PS51384"/>
    </source>
</evidence>
<dbReference type="InterPro" id="IPR036010">
    <property type="entry name" value="2Fe-2S_ferredoxin-like_sf"/>
</dbReference>
<organism evidence="5 6">
    <name type="scientific">Litchfieldella rifensis</name>
    <dbReference type="NCBI Taxonomy" id="762643"/>
    <lineage>
        <taxon>Bacteria</taxon>
        <taxon>Pseudomonadati</taxon>
        <taxon>Pseudomonadota</taxon>
        <taxon>Gammaproteobacteria</taxon>
        <taxon>Oceanospirillales</taxon>
        <taxon>Halomonadaceae</taxon>
        <taxon>Litchfieldella</taxon>
    </lineage>
</organism>
<dbReference type="InterPro" id="IPR008333">
    <property type="entry name" value="Cbr1-like_FAD-bd_dom"/>
</dbReference>
<dbReference type="InterPro" id="IPR039261">
    <property type="entry name" value="FNR_nucleotide-bd"/>
</dbReference>
<dbReference type="Gene3D" id="3.10.20.30">
    <property type="match status" value="1"/>
</dbReference>
<keyword evidence="6" id="KW-1185">Reference proteome</keyword>
<dbReference type="PROSITE" id="PS00197">
    <property type="entry name" value="2FE2S_FER_1"/>
    <property type="match status" value="1"/>
</dbReference>
<dbReference type="PROSITE" id="PS51384">
    <property type="entry name" value="FAD_FR"/>
    <property type="match status" value="1"/>
</dbReference>
<feature type="domain" description="2Fe-2S ferredoxin-type" evidence="2">
    <location>
        <begin position="3"/>
        <end position="97"/>
    </location>
</feature>
<dbReference type="SUPFAM" id="SSF54292">
    <property type="entry name" value="2Fe-2S ferredoxin-like"/>
    <property type="match status" value="1"/>
</dbReference>
<dbReference type="PROSITE" id="PS51379">
    <property type="entry name" value="4FE4S_FER_2"/>
    <property type="match status" value="1"/>
</dbReference>
<accession>A0ABV7LJ05</accession>
<dbReference type="InterPro" id="IPR001709">
    <property type="entry name" value="Flavoprot_Pyr_Nucl_cyt_Rdtase"/>
</dbReference>
<dbReference type="InterPro" id="IPR006058">
    <property type="entry name" value="2Fe2S_fd_BS"/>
</dbReference>
<comment type="caution">
    <text evidence="5">The sequence shown here is derived from an EMBL/GenBank/DDBJ whole genome shotgun (WGS) entry which is preliminary data.</text>
</comment>
<name>A0ABV7LJ05_9GAMM</name>
<dbReference type="InterPro" id="IPR017938">
    <property type="entry name" value="Riboflavin_synthase-like_b-brl"/>
</dbReference>
<dbReference type="InterPro" id="IPR047683">
    <property type="entry name" value="BenC-like_FAD_NAD-bd"/>
</dbReference>
<dbReference type="InterPro" id="IPR050415">
    <property type="entry name" value="MRET"/>
</dbReference>
<dbReference type="Pfam" id="PF00175">
    <property type="entry name" value="NAD_binding_1"/>
    <property type="match status" value="1"/>
</dbReference>
<evidence type="ECO:0000259" key="2">
    <source>
        <dbReference type="PROSITE" id="PS51085"/>
    </source>
</evidence>
<dbReference type="PANTHER" id="PTHR47354">
    <property type="entry name" value="NADH OXIDOREDUCTASE HCR"/>
    <property type="match status" value="1"/>
</dbReference>
<comment type="cofactor">
    <cofactor evidence="1">
        <name>[2Fe-2S] cluster</name>
        <dbReference type="ChEBI" id="CHEBI:190135"/>
    </cofactor>
</comment>
<dbReference type="SUPFAM" id="SSF52343">
    <property type="entry name" value="Ferredoxin reductase-like, C-terminal NADP-linked domain"/>
    <property type="match status" value="1"/>
</dbReference>
<evidence type="ECO:0000313" key="6">
    <source>
        <dbReference type="Proteomes" id="UP001595579"/>
    </source>
</evidence>
<dbReference type="InterPro" id="IPR012675">
    <property type="entry name" value="Beta-grasp_dom_sf"/>
</dbReference>
<evidence type="ECO:0000313" key="5">
    <source>
        <dbReference type="EMBL" id="MFC3282023.1"/>
    </source>
</evidence>
<dbReference type="PRINTS" id="PR00410">
    <property type="entry name" value="PHEHYDRXLASE"/>
</dbReference>
<dbReference type="Proteomes" id="UP001595579">
    <property type="component" value="Unassembled WGS sequence"/>
</dbReference>
<dbReference type="Pfam" id="PF00970">
    <property type="entry name" value="FAD_binding_6"/>
    <property type="match status" value="1"/>
</dbReference>
<dbReference type="Gene3D" id="3.40.50.80">
    <property type="entry name" value="Nucleotide-binding domain of ferredoxin-NADP reductase (FNR) module"/>
    <property type="match status" value="1"/>
</dbReference>
<sequence>MSYTIALNFEDGVTRFIGCKAGETVLDAAYRQKVNLPMDCSDGVCGTCKGHCEQGAFDMGDEYLEEALSDEEAAEGQVLTCQMVPSSDCVIQVPVASTLCKTAVGKIEGTVAMVEQLSEDSIELAVDLDDDDGLAFLPGQYIHIDVPGAGAHRSYSFSSLPGEKRATFLIRNIPNGVMSGYLTERAAVGDRLTLTGPLGSFYLREVKRPVLMLAGGTGLAPFLSMLEQLVQKREEGKGCDVPIHMIYGVNKDDHLVKTDALDAFAERLPGFTYTTVVVDEGSRNPRKGYVTHHMDAAVMHDGDVDVYLCGPPPMVDAVLKHFDAEGIVPQSFHYEKFTPNQVGEAA</sequence>
<dbReference type="RefSeq" id="WP_386770376.1">
    <property type="nucleotide sequence ID" value="NZ_JBHRUG010000001.1"/>
</dbReference>
<dbReference type="PRINTS" id="PR00371">
    <property type="entry name" value="FPNCR"/>
</dbReference>
<feature type="domain" description="FAD-binding FR-type" evidence="4">
    <location>
        <begin position="104"/>
        <end position="204"/>
    </location>
</feature>
<gene>
    <name evidence="5" type="primary">benC</name>
    <name evidence="5" type="ORF">ACFOEV_00190</name>
</gene>
<protein>
    <submittedName>
        <fullName evidence="5">Benzoate 1,2-dioxygenase electron transfer component BenC</fullName>
    </submittedName>
</protein>
<evidence type="ECO:0000259" key="3">
    <source>
        <dbReference type="PROSITE" id="PS51379"/>
    </source>
</evidence>
<dbReference type="InterPro" id="IPR001433">
    <property type="entry name" value="OxRdtase_FAD/NAD-bd"/>
</dbReference>
<dbReference type="Gene3D" id="2.40.30.10">
    <property type="entry name" value="Translation factors"/>
    <property type="match status" value="1"/>
</dbReference>
<dbReference type="PANTHER" id="PTHR47354:SF5">
    <property type="entry name" value="PROTEIN RFBI"/>
    <property type="match status" value="1"/>
</dbReference>
<dbReference type="InterPro" id="IPR001041">
    <property type="entry name" value="2Fe-2S_ferredoxin-type"/>
</dbReference>
<feature type="domain" description="4Fe-4S ferredoxin-type" evidence="3">
    <location>
        <begin position="30"/>
        <end position="62"/>
    </location>
</feature>
<dbReference type="SUPFAM" id="SSF63380">
    <property type="entry name" value="Riboflavin synthase domain-like"/>
    <property type="match status" value="1"/>
</dbReference>
<proteinExistence type="predicted"/>
<dbReference type="CDD" id="cd06209">
    <property type="entry name" value="BenDO_FAD_NAD"/>
    <property type="match status" value="1"/>
</dbReference>
<dbReference type="InterPro" id="IPR017896">
    <property type="entry name" value="4Fe4S_Fe-S-bd"/>
</dbReference>
<dbReference type="InterPro" id="IPR017927">
    <property type="entry name" value="FAD-bd_FR_type"/>
</dbReference>
<dbReference type="EMBL" id="JBHRUG010000001">
    <property type="protein sequence ID" value="MFC3282023.1"/>
    <property type="molecule type" value="Genomic_DNA"/>
</dbReference>
<reference evidence="6" key="1">
    <citation type="journal article" date="2019" name="Int. J. Syst. Evol. Microbiol.">
        <title>The Global Catalogue of Microorganisms (GCM) 10K type strain sequencing project: providing services to taxonomists for standard genome sequencing and annotation.</title>
        <authorList>
            <consortium name="The Broad Institute Genomics Platform"/>
            <consortium name="The Broad Institute Genome Sequencing Center for Infectious Disease"/>
            <person name="Wu L."/>
            <person name="Ma J."/>
        </authorList>
    </citation>
    <scope>NUCLEOTIDE SEQUENCE [LARGE SCALE GENOMIC DNA]</scope>
    <source>
        <strain evidence="6">CECT 7698</strain>
    </source>
</reference>
<dbReference type="CDD" id="cd00207">
    <property type="entry name" value="fer2"/>
    <property type="match status" value="1"/>
</dbReference>
<evidence type="ECO:0000256" key="1">
    <source>
        <dbReference type="ARBA" id="ARBA00034078"/>
    </source>
</evidence>